<dbReference type="Pfam" id="PF00015">
    <property type="entry name" value="MCPsignal"/>
    <property type="match status" value="1"/>
</dbReference>
<comment type="similarity">
    <text evidence="2">Belongs to the methyl-accepting chemotaxis (MCP) protein family.</text>
</comment>
<dbReference type="SMART" id="SM00304">
    <property type="entry name" value="HAMP"/>
    <property type="match status" value="1"/>
</dbReference>
<protein>
    <submittedName>
        <fullName evidence="7">Methyl-accepting chemotaxis protein YoaH</fullName>
    </submittedName>
</protein>
<dbReference type="OrthoDB" id="9772755at2"/>
<name>A0A518G6Q1_9BACT</name>
<evidence type="ECO:0000259" key="6">
    <source>
        <dbReference type="PROSITE" id="PS50885"/>
    </source>
</evidence>
<dbReference type="Gene3D" id="6.10.340.10">
    <property type="match status" value="1"/>
</dbReference>
<dbReference type="KEGG" id="ahel:Q31a_25740"/>
<dbReference type="Pfam" id="PF00672">
    <property type="entry name" value="HAMP"/>
    <property type="match status" value="1"/>
</dbReference>
<feature type="transmembrane region" description="Helical" evidence="4">
    <location>
        <begin position="20"/>
        <end position="42"/>
    </location>
</feature>
<feature type="domain" description="Methyl-accepting transducer" evidence="5">
    <location>
        <begin position="414"/>
        <end position="657"/>
    </location>
</feature>
<keyword evidence="4" id="KW-1133">Transmembrane helix</keyword>
<evidence type="ECO:0000256" key="1">
    <source>
        <dbReference type="ARBA" id="ARBA00023224"/>
    </source>
</evidence>
<dbReference type="Proteomes" id="UP000318017">
    <property type="component" value="Chromosome"/>
</dbReference>
<dbReference type="PANTHER" id="PTHR32089">
    <property type="entry name" value="METHYL-ACCEPTING CHEMOTAXIS PROTEIN MCPB"/>
    <property type="match status" value="1"/>
</dbReference>
<dbReference type="RefSeq" id="WP_145077763.1">
    <property type="nucleotide sequence ID" value="NZ_CP036298.1"/>
</dbReference>
<proteinExistence type="inferred from homology"/>
<reference evidence="7 8" key="1">
    <citation type="submission" date="2019-02" db="EMBL/GenBank/DDBJ databases">
        <title>Deep-cultivation of Planctomycetes and their phenomic and genomic characterization uncovers novel biology.</title>
        <authorList>
            <person name="Wiegand S."/>
            <person name="Jogler M."/>
            <person name="Boedeker C."/>
            <person name="Pinto D."/>
            <person name="Vollmers J."/>
            <person name="Rivas-Marin E."/>
            <person name="Kohn T."/>
            <person name="Peeters S.H."/>
            <person name="Heuer A."/>
            <person name="Rast P."/>
            <person name="Oberbeckmann S."/>
            <person name="Bunk B."/>
            <person name="Jeske O."/>
            <person name="Meyerdierks A."/>
            <person name="Storesund J.E."/>
            <person name="Kallscheuer N."/>
            <person name="Luecker S."/>
            <person name="Lage O.M."/>
            <person name="Pohl T."/>
            <person name="Merkel B.J."/>
            <person name="Hornburger P."/>
            <person name="Mueller R.-W."/>
            <person name="Bruemmer F."/>
            <person name="Labrenz M."/>
            <person name="Spormann A.M."/>
            <person name="Op den Camp H."/>
            <person name="Overmann J."/>
            <person name="Amann R."/>
            <person name="Jetten M.S.M."/>
            <person name="Mascher T."/>
            <person name="Medema M.H."/>
            <person name="Devos D.P."/>
            <person name="Kaster A.-K."/>
            <person name="Ovreas L."/>
            <person name="Rohde M."/>
            <person name="Galperin M.Y."/>
            <person name="Jogler C."/>
        </authorList>
    </citation>
    <scope>NUCLEOTIDE SEQUENCE [LARGE SCALE GENOMIC DNA]</scope>
    <source>
        <strain evidence="7 8">Q31a</strain>
    </source>
</reference>
<dbReference type="Gene3D" id="1.10.287.950">
    <property type="entry name" value="Methyl-accepting chemotaxis protein"/>
    <property type="match status" value="1"/>
</dbReference>
<dbReference type="SMART" id="SM00283">
    <property type="entry name" value="MA"/>
    <property type="match status" value="1"/>
</dbReference>
<evidence type="ECO:0000256" key="3">
    <source>
        <dbReference type="PROSITE-ProRule" id="PRU00284"/>
    </source>
</evidence>
<evidence type="ECO:0000256" key="2">
    <source>
        <dbReference type="ARBA" id="ARBA00029447"/>
    </source>
</evidence>
<evidence type="ECO:0000259" key="5">
    <source>
        <dbReference type="PROSITE" id="PS50111"/>
    </source>
</evidence>
<keyword evidence="8" id="KW-1185">Reference proteome</keyword>
<dbReference type="PROSITE" id="PS50111">
    <property type="entry name" value="CHEMOTAXIS_TRANSDUC_2"/>
    <property type="match status" value="1"/>
</dbReference>
<dbReference type="InterPro" id="IPR003660">
    <property type="entry name" value="HAMP_dom"/>
</dbReference>
<accession>A0A518G6Q1</accession>
<gene>
    <name evidence="7" type="primary">yoaH</name>
    <name evidence="7" type="ORF">Q31a_25740</name>
</gene>
<evidence type="ECO:0000313" key="8">
    <source>
        <dbReference type="Proteomes" id="UP000318017"/>
    </source>
</evidence>
<dbReference type="AlphaFoldDB" id="A0A518G6Q1"/>
<dbReference type="InterPro" id="IPR004089">
    <property type="entry name" value="MCPsignal_dom"/>
</dbReference>
<keyword evidence="1 3" id="KW-0807">Transducer</keyword>
<dbReference type="EMBL" id="CP036298">
    <property type="protein sequence ID" value="QDV24259.1"/>
    <property type="molecule type" value="Genomic_DNA"/>
</dbReference>
<dbReference type="SUPFAM" id="SSF58104">
    <property type="entry name" value="Methyl-accepting chemotaxis protein (MCP) signaling domain"/>
    <property type="match status" value="1"/>
</dbReference>
<dbReference type="GO" id="GO:0007165">
    <property type="term" value="P:signal transduction"/>
    <property type="evidence" value="ECO:0007669"/>
    <property type="project" value="UniProtKB-KW"/>
</dbReference>
<evidence type="ECO:0000256" key="4">
    <source>
        <dbReference type="SAM" id="Phobius"/>
    </source>
</evidence>
<evidence type="ECO:0000313" key="7">
    <source>
        <dbReference type="EMBL" id="QDV24259.1"/>
    </source>
</evidence>
<organism evidence="7 8">
    <name type="scientific">Aureliella helgolandensis</name>
    <dbReference type="NCBI Taxonomy" id="2527968"/>
    <lineage>
        <taxon>Bacteria</taxon>
        <taxon>Pseudomonadati</taxon>
        <taxon>Planctomycetota</taxon>
        <taxon>Planctomycetia</taxon>
        <taxon>Pirellulales</taxon>
        <taxon>Pirellulaceae</taxon>
        <taxon>Aureliella</taxon>
    </lineage>
</organism>
<dbReference type="PROSITE" id="PS50885">
    <property type="entry name" value="HAMP"/>
    <property type="match status" value="1"/>
</dbReference>
<dbReference type="PANTHER" id="PTHR32089:SF112">
    <property type="entry name" value="LYSOZYME-LIKE PROTEIN-RELATED"/>
    <property type="match status" value="1"/>
</dbReference>
<keyword evidence="4" id="KW-0812">Transmembrane</keyword>
<dbReference type="GO" id="GO:0016020">
    <property type="term" value="C:membrane"/>
    <property type="evidence" value="ECO:0007669"/>
    <property type="project" value="InterPro"/>
</dbReference>
<dbReference type="CDD" id="cd06225">
    <property type="entry name" value="HAMP"/>
    <property type="match status" value="1"/>
</dbReference>
<keyword evidence="4" id="KW-0472">Membrane</keyword>
<sequence>MFQSLFKLVARKISLKLGIGFGVVAISGFVATCCALTTAVSVGSKLHHLSGPVWDSAHSAMQSQISMQSQIIAANQLLSDRSTAKIEQRIRAFDAAAERELAKVVQARFHDANLLHEISQLHQSYQRSQTRLLSLNSKCDERKNNFRQLADAMNRFSHRIKEIGDGMLEDLALEPELALSWNTGIEKRWQGADGAMESRIGYLNQIRATQLIVDSLEPDIQRKQLIAADAMQDQATELMVNSGRYELPVGAVEDSPATQTQPILTEYMELTHRFRNARDLYIETHLALNDAVLQFSTDAKQLLARVQSLSVLAEAIVDDYSAKAKEDIAASLRWVVVVGILGLLVGITSSVVCTRTLTHGVQEMSHRLQAMAVGKGELRTRLPEDRQDELGDAARAFNAFADQLFNLVQEIGTTAIEISGTACDLAVASEQVTSGAATTTSQSTTVAAASEQMSGSIRSVSHSADSIAENMRAIVSKLSDMGSTIRRIVNDSENSAETVANARRIVGDSSQSVSELDNSAADIARILEVIQEIAAQTNLLALNATIEAARAGDAGKGFSVVAAEVKTLAQQTALASDEIRSKVQSIQTTTKSAIGSIEQIRLVVDNVSGIVESISSAIQEQSSSTDAIRHFVSETSQTVEIAANAARETSTVSAEITRSVMQVNRIAHDTATGAEQYRHVGERLTRLSANLKTLVSQFND</sequence>
<feature type="domain" description="HAMP" evidence="6">
    <location>
        <begin position="355"/>
        <end position="409"/>
    </location>
</feature>